<gene>
    <name evidence="1" type="ORF">ELS82_08355</name>
</gene>
<accession>A0A4Y8WIL7</accession>
<comment type="caution">
    <text evidence="1">The sequence shown here is derived from an EMBL/GenBank/DDBJ whole genome shotgun (WGS) entry which is preliminary data.</text>
</comment>
<evidence type="ECO:0000313" key="2">
    <source>
        <dbReference type="Proteomes" id="UP000297753"/>
    </source>
</evidence>
<dbReference type="OrthoDB" id="5877270at2"/>
<dbReference type="AlphaFoldDB" id="A0A4Y8WIL7"/>
<evidence type="ECO:0000313" key="1">
    <source>
        <dbReference type="EMBL" id="TFH92168.1"/>
    </source>
</evidence>
<dbReference type="Proteomes" id="UP000297753">
    <property type="component" value="Unassembled WGS sequence"/>
</dbReference>
<dbReference type="EMBL" id="SATR01000009">
    <property type="protein sequence ID" value="TFH92168.1"/>
    <property type="molecule type" value="Genomic_DNA"/>
</dbReference>
<keyword evidence="2" id="KW-1185">Reference proteome</keyword>
<reference evidence="1 2" key="1">
    <citation type="submission" date="2019-01" db="EMBL/GenBank/DDBJ databases">
        <title>Vibrio BEI176 sp. nov, a marine bacterium isolated from China: eastern marignal seas.</title>
        <authorList>
            <person name="Li B."/>
        </authorList>
    </citation>
    <scope>NUCLEOTIDE SEQUENCE [LARGE SCALE GENOMIC DNA]</scope>
    <source>
        <strain evidence="1 2">BEI176</strain>
    </source>
</reference>
<proteinExistence type="predicted"/>
<name>A0A4Y8WIL7_9VIBR</name>
<sequence length="228" mass="25957">MRDFKIISKSDAYFICTTSGMHCRILIDSFSRTLPVGEIVKLHVEEISDKYIHYANDAVFKLTLPYEEQNSIAICTLNTGRKNKFTYRYCIRLGGKWEPILGEWVFSKSVEDRVIFLSKLLSSPEVSIEATFRETISTPKKELSLFGYELVKGHNLNNSPILHKNIKLCSGDISFIPGVNSKTIVRSGTTIRLTIPEGILNCSDFKEDYFAAIKIRKLKSKSIKKHPL</sequence>
<protein>
    <submittedName>
        <fullName evidence="1">Uncharacterized protein</fullName>
    </submittedName>
</protein>
<dbReference type="RefSeq" id="WP_134835094.1">
    <property type="nucleotide sequence ID" value="NZ_SATR01000009.1"/>
</dbReference>
<organism evidence="1 2">
    <name type="scientific">Vibrio ouci</name>
    <dbReference type="NCBI Taxonomy" id="2499078"/>
    <lineage>
        <taxon>Bacteria</taxon>
        <taxon>Pseudomonadati</taxon>
        <taxon>Pseudomonadota</taxon>
        <taxon>Gammaproteobacteria</taxon>
        <taxon>Vibrionales</taxon>
        <taxon>Vibrionaceae</taxon>
        <taxon>Vibrio</taxon>
    </lineage>
</organism>